<dbReference type="STRING" id="1406840.Q763_14330"/>
<sequence>MEPTPEIIRIVQRYLTFKKLNPGAIDGIAGKKTYAALDKLKDLPKSWKDERKLVGAIQLYAKEQGLDPGPIDGLWGQRTQSAYDQLKYILLYGETPQPWRAEDREPVNPNNWPVQSQSELEEFYGKAKPTGNKNLTTFPIPYPMLLAWDTSKKVTKITAHAKVKDSVLRVLNKVHDYYGLTEIKRLRLDYFGGCFNYRVMRGGTSLSTHSWGIALDFDPINNQLRWGSDKATFARPEYNKWWEFWEEEGWVSLGRERNYDWMHVQAAKLFS</sequence>
<gene>
    <name evidence="1" type="ORF">Q763_14330</name>
</gene>
<dbReference type="Proteomes" id="UP000030129">
    <property type="component" value="Unassembled WGS sequence"/>
</dbReference>
<evidence type="ECO:0000313" key="1">
    <source>
        <dbReference type="EMBL" id="KGO79218.1"/>
    </source>
</evidence>
<name>A0A0A2LJ76_9FLAO</name>
<evidence type="ECO:0008006" key="3">
    <source>
        <dbReference type="Google" id="ProtNLM"/>
    </source>
</evidence>
<proteinExistence type="predicted"/>
<dbReference type="RefSeq" id="WP_035135409.1">
    <property type="nucleotide sequence ID" value="NZ_JRLV01000019.1"/>
</dbReference>
<dbReference type="SUPFAM" id="SSF55166">
    <property type="entry name" value="Hedgehog/DD-peptidase"/>
    <property type="match status" value="1"/>
</dbReference>
<organism evidence="1 2">
    <name type="scientific">Flavobacterium beibuense F44-8</name>
    <dbReference type="NCBI Taxonomy" id="1406840"/>
    <lineage>
        <taxon>Bacteria</taxon>
        <taxon>Pseudomonadati</taxon>
        <taxon>Bacteroidota</taxon>
        <taxon>Flavobacteriia</taxon>
        <taxon>Flavobacteriales</taxon>
        <taxon>Flavobacteriaceae</taxon>
        <taxon>Flavobacterium</taxon>
    </lineage>
</organism>
<comment type="caution">
    <text evidence="1">The sequence shown here is derived from an EMBL/GenBank/DDBJ whole genome shotgun (WGS) entry which is preliminary data.</text>
</comment>
<dbReference type="eggNOG" id="COG3409">
    <property type="taxonomic scope" value="Bacteria"/>
</dbReference>
<protein>
    <recommendedName>
        <fullName evidence="3">Peptidase M15C domain-containing protein</fullName>
    </recommendedName>
</protein>
<dbReference type="AlphaFoldDB" id="A0A0A2LJ76"/>
<reference evidence="1 2" key="1">
    <citation type="submission" date="2013-09" db="EMBL/GenBank/DDBJ databases">
        <authorList>
            <person name="Zeng Z."/>
            <person name="Chen C."/>
        </authorList>
    </citation>
    <scope>NUCLEOTIDE SEQUENCE [LARGE SCALE GENOMIC DNA]</scope>
    <source>
        <strain evidence="1 2">F44-8</strain>
    </source>
</reference>
<accession>A0A0A2LJ76</accession>
<dbReference type="InterPro" id="IPR009045">
    <property type="entry name" value="Zn_M74/Hedgehog-like"/>
</dbReference>
<keyword evidence="2" id="KW-1185">Reference proteome</keyword>
<dbReference type="EMBL" id="JRLV01000019">
    <property type="protein sequence ID" value="KGO79218.1"/>
    <property type="molecule type" value="Genomic_DNA"/>
</dbReference>
<evidence type="ECO:0000313" key="2">
    <source>
        <dbReference type="Proteomes" id="UP000030129"/>
    </source>
</evidence>